<name>A0A178MVV2_9PROT</name>
<dbReference type="InterPro" id="IPR012899">
    <property type="entry name" value="LTXXQ"/>
</dbReference>
<dbReference type="Gene3D" id="1.20.120.1490">
    <property type="match status" value="1"/>
</dbReference>
<evidence type="ECO:0000256" key="1">
    <source>
        <dbReference type="SAM" id="SignalP"/>
    </source>
</evidence>
<evidence type="ECO:0000313" key="3">
    <source>
        <dbReference type="Proteomes" id="UP000078428"/>
    </source>
</evidence>
<dbReference type="STRING" id="1285242.A6A04_12855"/>
<dbReference type="EMBL" id="LWQT01000037">
    <property type="protein sequence ID" value="OAN54124.1"/>
    <property type="molecule type" value="Genomic_DNA"/>
</dbReference>
<evidence type="ECO:0000313" key="2">
    <source>
        <dbReference type="EMBL" id="OAN54124.1"/>
    </source>
</evidence>
<evidence type="ECO:0008006" key="4">
    <source>
        <dbReference type="Google" id="ProtNLM"/>
    </source>
</evidence>
<accession>A0A178MVV2</accession>
<sequence>MKSFPRYTIAILIALGLAGAVGAARANPMMGGHMGGGDQFARMCSDMDARMAAKNAYMEIKLDLTDRQKGELKALTETIKAANEPVRKVCAELTAQPQAATPPARMAQMQKMMEAKTASMAKVVPAMTKFYETLTPDQKKLADTMMSGRHGPMHH</sequence>
<protein>
    <recommendedName>
        <fullName evidence="4">LTXXQ motif family protein</fullName>
    </recommendedName>
</protein>
<keyword evidence="3" id="KW-1185">Reference proteome</keyword>
<feature type="signal peptide" evidence="1">
    <location>
        <begin position="1"/>
        <end position="26"/>
    </location>
</feature>
<dbReference type="Proteomes" id="UP000078428">
    <property type="component" value="Unassembled WGS sequence"/>
</dbReference>
<gene>
    <name evidence="2" type="ORF">A6A04_12855</name>
</gene>
<keyword evidence="1" id="KW-0732">Signal</keyword>
<dbReference type="Pfam" id="PF07813">
    <property type="entry name" value="LTXXQ"/>
    <property type="match status" value="1"/>
</dbReference>
<dbReference type="OrthoDB" id="7060764at2"/>
<comment type="caution">
    <text evidence="2">The sequence shown here is derived from an EMBL/GenBank/DDBJ whole genome shotgun (WGS) entry which is preliminary data.</text>
</comment>
<feature type="chain" id="PRO_5008092322" description="LTXXQ motif family protein" evidence="1">
    <location>
        <begin position="27"/>
        <end position="155"/>
    </location>
</feature>
<reference evidence="2 3" key="1">
    <citation type="submission" date="2016-04" db="EMBL/GenBank/DDBJ databases">
        <title>Draft genome sequence of freshwater magnetotactic bacteria Magnetospirillum marisnigri SP-1 and Magnetospirillum moscoviense BB-1.</title>
        <authorList>
            <person name="Koziaeva V."/>
            <person name="Dziuba M.V."/>
            <person name="Ivanov T.M."/>
            <person name="Kuznetsov B."/>
            <person name="Grouzdev D.S."/>
        </authorList>
    </citation>
    <scope>NUCLEOTIDE SEQUENCE [LARGE SCALE GENOMIC DNA]</scope>
    <source>
        <strain evidence="2 3">SP-1</strain>
    </source>
</reference>
<dbReference type="RefSeq" id="WP_068489743.1">
    <property type="nucleotide sequence ID" value="NZ_LWQT01000037.1"/>
</dbReference>
<organism evidence="2 3">
    <name type="scientific">Paramagnetospirillum marisnigri</name>
    <dbReference type="NCBI Taxonomy" id="1285242"/>
    <lineage>
        <taxon>Bacteria</taxon>
        <taxon>Pseudomonadati</taxon>
        <taxon>Pseudomonadota</taxon>
        <taxon>Alphaproteobacteria</taxon>
        <taxon>Rhodospirillales</taxon>
        <taxon>Magnetospirillaceae</taxon>
        <taxon>Paramagnetospirillum</taxon>
    </lineage>
</organism>
<dbReference type="GO" id="GO:0042597">
    <property type="term" value="C:periplasmic space"/>
    <property type="evidence" value="ECO:0007669"/>
    <property type="project" value="InterPro"/>
</dbReference>
<dbReference type="AlphaFoldDB" id="A0A178MVV2"/>
<proteinExistence type="predicted"/>